<dbReference type="RefSeq" id="WP_263954997.1">
    <property type="nucleotide sequence ID" value="NZ_JAOYFC010000006.1"/>
</dbReference>
<dbReference type="Pfam" id="PF10959">
    <property type="entry name" value="DUF2761"/>
    <property type="match status" value="1"/>
</dbReference>
<dbReference type="InterPro" id="IPR024249">
    <property type="entry name" value="DUF2761"/>
</dbReference>
<evidence type="ECO:0000313" key="1">
    <source>
        <dbReference type="EMBL" id="MCV6826025.1"/>
    </source>
</evidence>
<protein>
    <submittedName>
        <fullName evidence="1">DUF2761 domain-containing protein</fullName>
    </submittedName>
</protein>
<dbReference type="AlphaFoldDB" id="A0AAE3J333"/>
<reference evidence="1" key="1">
    <citation type="submission" date="2022-10" db="EMBL/GenBank/DDBJ databases">
        <authorList>
            <person name="Yue Y."/>
        </authorList>
    </citation>
    <scope>NUCLEOTIDE SEQUENCE</scope>
    <source>
        <strain evidence="1">Z654</strain>
    </source>
</reference>
<evidence type="ECO:0000313" key="2">
    <source>
        <dbReference type="Proteomes" id="UP001208041"/>
    </source>
</evidence>
<comment type="caution">
    <text evidence="1">The sequence shown here is derived from an EMBL/GenBank/DDBJ whole genome shotgun (WGS) entry which is preliminary data.</text>
</comment>
<dbReference type="EMBL" id="JAOYFC010000006">
    <property type="protein sequence ID" value="MCV6826025.1"/>
    <property type="molecule type" value="Genomic_DNA"/>
</dbReference>
<dbReference type="Proteomes" id="UP001208041">
    <property type="component" value="Unassembled WGS sequence"/>
</dbReference>
<accession>A0AAE3J333</accession>
<sequence length="119" mass="13313">MPNIEIIPHEKTRYPSGVEAYIDSVHSLASRTGRQEVTLAGAVEAQYHGNLYAYLTKSGELGLDPWRYLEGVDPYINNDRFDVWFENCPNPITVTKEDTKGIRLFVDSALLAVLAEAAQ</sequence>
<keyword evidence="2" id="KW-1185">Reference proteome</keyword>
<gene>
    <name evidence="1" type="ORF">OH136_15790</name>
</gene>
<name>A0AAE3J333_9RHOB</name>
<organism evidence="1 2">
    <name type="scientific">Halocynthiibacter halioticoli</name>
    <dbReference type="NCBI Taxonomy" id="2986804"/>
    <lineage>
        <taxon>Bacteria</taxon>
        <taxon>Pseudomonadati</taxon>
        <taxon>Pseudomonadota</taxon>
        <taxon>Alphaproteobacteria</taxon>
        <taxon>Rhodobacterales</taxon>
        <taxon>Paracoccaceae</taxon>
        <taxon>Halocynthiibacter</taxon>
    </lineage>
</organism>
<proteinExistence type="predicted"/>